<evidence type="ECO:0000313" key="11">
    <source>
        <dbReference type="EMBL" id="CAB4565857.1"/>
    </source>
</evidence>
<dbReference type="UniPathway" id="UPA00035">
    <property type="reaction ID" value="UER00043"/>
</dbReference>
<dbReference type="InterPro" id="IPR013798">
    <property type="entry name" value="Indole-3-glycerol_P_synth_dom"/>
</dbReference>
<evidence type="ECO:0000313" key="10">
    <source>
        <dbReference type="EMBL" id="CAB4539024.1"/>
    </source>
</evidence>
<evidence type="ECO:0000256" key="8">
    <source>
        <dbReference type="ARBA" id="ARBA00023239"/>
    </source>
</evidence>
<dbReference type="GO" id="GO:0000162">
    <property type="term" value="P:L-tryptophan biosynthetic process"/>
    <property type="evidence" value="ECO:0007669"/>
    <property type="project" value="UniProtKB-UniPathway"/>
</dbReference>
<name>A0A6J6DP77_9ZZZZ</name>
<sequence>MLESLFRASLEAAKARELLVPYSELDASVSLLLPPPDAYSVLGKSDRIKLIAEIKRASPSRGFLAEISHPGRMAKDYESLGAHAVSVLTEESGFAGSLDDLVAVSREVSIPTLRKDFISTEYQVLEARAAGASFVLLILSHLSKVQAENLLAFTHQLNMAALVETNSESEVDDALDIGSRLIGINTRDLKTFQTDITLFERLALRLPEGVVRVAESSVKSVEDVRRYREAGADVVLVGEALVTGDYQKLIPAFVSVA</sequence>
<dbReference type="PANTHER" id="PTHR22854">
    <property type="entry name" value="TRYPTOPHAN BIOSYNTHESIS PROTEIN"/>
    <property type="match status" value="1"/>
</dbReference>
<keyword evidence="4" id="KW-0028">Amino-acid biosynthesis</keyword>
<organism evidence="11">
    <name type="scientific">freshwater metagenome</name>
    <dbReference type="NCBI Taxonomy" id="449393"/>
    <lineage>
        <taxon>unclassified sequences</taxon>
        <taxon>metagenomes</taxon>
        <taxon>ecological metagenomes</taxon>
    </lineage>
</organism>
<dbReference type="InterPro" id="IPR013785">
    <property type="entry name" value="Aldolase_TIM"/>
</dbReference>
<accession>A0A6J6DP77</accession>
<dbReference type="InterPro" id="IPR011060">
    <property type="entry name" value="RibuloseP-bd_barrel"/>
</dbReference>
<dbReference type="PANTHER" id="PTHR22854:SF2">
    <property type="entry name" value="INDOLE-3-GLYCEROL-PHOSPHATE SYNTHASE"/>
    <property type="match status" value="1"/>
</dbReference>
<dbReference type="EMBL" id="CAEZST010000001">
    <property type="protein sequence ID" value="CAB4539024.1"/>
    <property type="molecule type" value="Genomic_DNA"/>
</dbReference>
<evidence type="ECO:0000256" key="6">
    <source>
        <dbReference type="ARBA" id="ARBA00022822"/>
    </source>
</evidence>
<dbReference type="GO" id="GO:0004425">
    <property type="term" value="F:indole-3-glycerol-phosphate synthase activity"/>
    <property type="evidence" value="ECO:0007669"/>
    <property type="project" value="UniProtKB-EC"/>
</dbReference>
<protein>
    <recommendedName>
        <fullName evidence="3">indole-3-glycerol-phosphate synthase</fullName>
        <ecNumber evidence="3">4.1.1.48</ecNumber>
    </recommendedName>
</protein>
<evidence type="ECO:0000256" key="5">
    <source>
        <dbReference type="ARBA" id="ARBA00022793"/>
    </source>
</evidence>
<evidence type="ECO:0000256" key="7">
    <source>
        <dbReference type="ARBA" id="ARBA00023141"/>
    </source>
</evidence>
<evidence type="ECO:0000256" key="3">
    <source>
        <dbReference type="ARBA" id="ARBA00012362"/>
    </source>
</evidence>
<feature type="domain" description="Indole-3-glycerol phosphate synthase" evidence="9">
    <location>
        <begin position="8"/>
        <end position="245"/>
    </location>
</feature>
<dbReference type="SUPFAM" id="SSF51366">
    <property type="entry name" value="Ribulose-phoshate binding barrel"/>
    <property type="match status" value="1"/>
</dbReference>
<comment type="catalytic activity">
    <reaction evidence="1">
        <text>1-(2-carboxyphenylamino)-1-deoxy-D-ribulose 5-phosphate + H(+) = (1S,2R)-1-C-(indol-3-yl)glycerol 3-phosphate + CO2 + H2O</text>
        <dbReference type="Rhea" id="RHEA:23476"/>
        <dbReference type="ChEBI" id="CHEBI:15377"/>
        <dbReference type="ChEBI" id="CHEBI:15378"/>
        <dbReference type="ChEBI" id="CHEBI:16526"/>
        <dbReference type="ChEBI" id="CHEBI:58613"/>
        <dbReference type="ChEBI" id="CHEBI:58866"/>
        <dbReference type="EC" id="4.1.1.48"/>
    </reaction>
</comment>
<gene>
    <name evidence="10" type="ORF">UFOPK1503_00111</name>
    <name evidence="11" type="ORF">UFOPK1693_00347</name>
</gene>
<keyword evidence="7" id="KW-0057">Aromatic amino acid biosynthesis</keyword>
<comment type="pathway">
    <text evidence="2">Amino-acid biosynthesis; L-tryptophan biosynthesis; L-tryptophan from chorismate: step 4/5.</text>
</comment>
<dbReference type="InterPro" id="IPR045186">
    <property type="entry name" value="Indole-3-glycerol_P_synth"/>
</dbReference>
<dbReference type="InterPro" id="IPR001468">
    <property type="entry name" value="Indole-3-GlycerolPSynthase_CS"/>
</dbReference>
<dbReference type="EMBL" id="CAEZTO010000002">
    <property type="protein sequence ID" value="CAB4565857.1"/>
    <property type="molecule type" value="Genomic_DNA"/>
</dbReference>
<keyword evidence="6" id="KW-0822">Tryptophan biosynthesis</keyword>
<reference evidence="11" key="1">
    <citation type="submission" date="2020-05" db="EMBL/GenBank/DDBJ databases">
        <authorList>
            <person name="Chiriac C."/>
            <person name="Salcher M."/>
            <person name="Ghai R."/>
            <person name="Kavagutti S V."/>
        </authorList>
    </citation>
    <scope>NUCLEOTIDE SEQUENCE</scope>
</reference>
<proteinExistence type="predicted"/>
<dbReference type="Pfam" id="PF00218">
    <property type="entry name" value="IGPS"/>
    <property type="match status" value="1"/>
</dbReference>
<dbReference type="PROSITE" id="PS00614">
    <property type="entry name" value="IGPS"/>
    <property type="match status" value="1"/>
</dbReference>
<evidence type="ECO:0000256" key="2">
    <source>
        <dbReference type="ARBA" id="ARBA00004696"/>
    </source>
</evidence>
<dbReference type="EC" id="4.1.1.48" evidence="3"/>
<evidence type="ECO:0000256" key="1">
    <source>
        <dbReference type="ARBA" id="ARBA00001633"/>
    </source>
</evidence>
<dbReference type="Gene3D" id="3.20.20.70">
    <property type="entry name" value="Aldolase class I"/>
    <property type="match status" value="1"/>
</dbReference>
<evidence type="ECO:0000256" key="4">
    <source>
        <dbReference type="ARBA" id="ARBA00022605"/>
    </source>
</evidence>
<dbReference type="CDD" id="cd00331">
    <property type="entry name" value="IGPS"/>
    <property type="match status" value="1"/>
</dbReference>
<keyword evidence="8" id="KW-0456">Lyase</keyword>
<dbReference type="GO" id="GO:0004640">
    <property type="term" value="F:phosphoribosylanthranilate isomerase activity"/>
    <property type="evidence" value="ECO:0007669"/>
    <property type="project" value="TreeGrafter"/>
</dbReference>
<dbReference type="AlphaFoldDB" id="A0A6J6DP77"/>
<keyword evidence="5" id="KW-0210">Decarboxylase</keyword>
<evidence type="ECO:0000259" key="9">
    <source>
        <dbReference type="Pfam" id="PF00218"/>
    </source>
</evidence>